<dbReference type="AlphaFoldDB" id="A0A645HEP4"/>
<protein>
    <submittedName>
        <fullName evidence="1">Uncharacterized protein</fullName>
    </submittedName>
</protein>
<name>A0A645HEP4_9ZZZZ</name>
<comment type="caution">
    <text evidence="1">The sequence shown here is derived from an EMBL/GenBank/DDBJ whole genome shotgun (WGS) entry which is preliminary data.</text>
</comment>
<dbReference type="EMBL" id="VSSQ01092186">
    <property type="protein sequence ID" value="MPN37505.1"/>
    <property type="molecule type" value="Genomic_DNA"/>
</dbReference>
<reference evidence="1" key="1">
    <citation type="submission" date="2019-08" db="EMBL/GenBank/DDBJ databases">
        <authorList>
            <person name="Kucharzyk K."/>
            <person name="Murdoch R.W."/>
            <person name="Higgins S."/>
            <person name="Loffler F."/>
        </authorList>
    </citation>
    <scope>NUCLEOTIDE SEQUENCE</scope>
</reference>
<proteinExistence type="predicted"/>
<evidence type="ECO:0000313" key="1">
    <source>
        <dbReference type="EMBL" id="MPN37505.1"/>
    </source>
</evidence>
<sequence length="118" mass="13390">MGSPLSNGLYSLLVALFPAKHLTENPPCSLAVFVGSFTVRHGRKIHPVGHTMFMEKHKVHLIPAKLIGHHILHEWFHCKKQELDRILVLESIRELLPHEVSLVFPCRHTVGKRALPCI</sequence>
<gene>
    <name evidence="1" type="ORF">SDC9_185024</name>
</gene>
<organism evidence="1">
    <name type="scientific">bioreactor metagenome</name>
    <dbReference type="NCBI Taxonomy" id="1076179"/>
    <lineage>
        <taxon>unclassified sequences</taxon>
        <taxon>metagenomes</taxon>
        <taxon>ecological metagenomes</taxon>
    </lineage>
</organism>
<accession>A0A645HEP4</accession>